<keyword evidence="1" id="KW-1133">Transmembrane helix</keyword>
<dbReference type="EMBL" id="JAAPAO010000081">
    <property type="protein sequence ID" value="KAF4673543.1"/>
    <property type="molecule type" value="Genomic_DNA"/>
</dbReference>
<gene>
    <name evidence="2" type="ORF">FOL47_010451</name>
</gene>
<evidence type="ECO:0008006" key="4">
    <source>
        <dbReference type="Google" id="ProtNLM"/>
    </source>
</evidence>
<protein>
    <recommendedName>
        <fullName evidence="4">Aluminum-activated malate transporter 1</fullName>
    </recommendedName>
</protein>
<organism evidence="2 3">
    <name type="scientific">Perkinsus chesapeaki</name>
    <name type="common">Clam parasite</name>
    <name type="synonym">Perkinsus andrewsi</name>
    <dbReference type="NCBI Taxonomy" id="330153"/>
    <lineage>
        <taxon>Eukaryota</taxon>
        <taxon>Sar</taxon>
        <taxon>Alveolata</taxon>
        <taxon>Perkinsozoa</taxon>
        <taxon>Perkinsea</taxon>
        <taxon>Perkinsida</taxon>
        <taxon>Perkinsidae</taxon>
        <taxon>Perkinsus</taxon>
    </lineage>
</organism>
<accession>A0A7J6MPL8</accession>
<keyword evidence="3" id="KW-1185">Reference proteome</keyword>
<feature type="transmembrane region" description="Helical" evidence="1">
    <location>
        <begin position="260"/>
        <end position="281"/>
    </location>
</feature>
<reference evidence="2 3" key="1">
    <citation type="submission" date="2020-04" db="EMBL/GenBank/DDBJ databases">
        <title>Perkinsus chesapeaki whole genome sequence.</title>
        <authorList>
            <person name="Bogema D.R."/>
        </authorList>
    </citation>
    <scope>NUCLEOTIDE SEQUENCE [LARGE SCALE GENOMIC DNA]</scope>
    <source>
        <strain evidence="2">ATCC PRA-425</strain>
    </source>
</reference>
<feature type="transmembrane region" description="Helical" evidence="1">
    <location>
        <begin position="37"/>
        <end position="59"/>
    </location>
</feature>
<evidence type="ECO:0000313" key="3">
    <source>
        <dbReference type="Proteomes" id="UP000591131"/>
    </source>
</evidence>
<dbReference type="Proteomes" id="UP000591131">
    <property type="component" value="Unassembled WGS sequence"/>
</dbReference>
<keyword evidence="1" id="KW-0472">Membrane</keyword>
<feature type="transmembrane region" description="Helical" evidence="1">
    <location>
        <begin position="196"/>
        <end position="218"/>
    </location>
</feature>
<name>A0A7J6MPL8_PERCH</name>
<evidence type="ECO:0000313" key="2">
    <source>
        <dbReference type="EMBL" id="KAF4673543.1"/>
    </source>
</evidence>
<keyword evidence="1" id="KW-0812">Transmembrane</keyword>
<feature type="transmembrane region" description="Helical" evidence="1">
    <location>
        <begin position="230"/>
        <end position="248"/>
    </location>
</feature>
<proteinExistence type="predicted"/>
<sequence>MVQATSKCKLAEFYNYINGNMMLAAVVAFSDTEPLKYMYSAMFAGALSFALLLVLTWTLNLVGLLPCAAPAPLPAFEHAAATSFQTNVWYILERNLHEHELAEQRRLLSNARKAALSNVTDPSLRLCIYRMISTLYGLRRAALYEPLSEVAVVNLWEPMQMELGKLVNRVTAILKHEVEVEDIPDLKAAARSLAMLIVYINSMDIPAVMVELFLVASVGKFFAQDPRVGYFGYQTVTTFSIVGVCNALDSELDGDARIALAWLRMLFTMTGLFTAIFLSLVSSPSFCGRRLALQTSKELVCMSNAVSALVEGIISREPDGFTFPEHGLPTMVEMGLTLLNEDNARSAEKPWFREEAVYLQLIHASSTRCSVPAKCLSAAQDDVARLSRSTVVVEEVFRSCYRTMSPAADRLLLDPIRPLLDDVARHLQRSAQELDRTLRSIVDPEFAVRWAEETLESMLYLYATFDENRTKLLFKRTWAAEGEVTDSTHMIQVMSSGGVGLHEAIHAINTFIEDWVTVVNKLLGCQLSIPNSAVEASISSLEMFETKAVSDGNGIPRIRAGTCAY</sequence>
<dbReference type="AlphaFoldDB" id="A0A7J6MPL8"/>
<comment type="caution">
    <text evidence="2">The sequence shown here is derived from an EMBL/GenBank/DDBJ whole genome shotgun (WGS) entry which is preliminary data.</text>
</comment>
<evidence type="ECO:0000256" key="1">
    <source>
        <dbReference type="SAM" id="Phobius"/>
    </source>
</evidence>